<accession>A0AAP0IW19</accession>
<name>A0AAP0IW19_9MAGN</name>
<feature type="region of interest" description="Disordered" evidence="1">
    <location>
        <begin position="26"/>
        <end position="58"/>
    </location>
</feature>
<protein>
    <submittedName>
        <fullName evidence="2">Uncharacterized protein</fullName>
    </submittedName>
</protein>
<evidence type="ECO:0000256" key="1">
    <source>
        <dbReference type="SAM" id="MobiDB-lite"/>
    </source>
</evidence>
<proteinExistence type="predicted"/>
<reference evidence="2 3" key="1">
    <citation type="submission" date="2024-01" db="EMBL/GenBank/DDBJ databases">
        <title>Genome assemblies of Stephania.</title>
        <authorList>
            <person name="Yang L."/>
        </authorList>
    </citation>
    <scope>NUCLEOTIDE SEQUENCE [LARGE SCALE GENOMIC DNA]</scope>
    <source>
        <strain evidence="2">YNDBR</strain>
        <tissue evidence="2">Leaf</tissue>
    </source>
</reference>
<evidence type="ECO:0000313" key="2">
    <source>
        <dbReference type="EMBL" id="KAK9121953.1"/>
    </source>
</evidence>
<dbReference type="Proteomes" id="UP001420932">
    <property type="component" value="Unassembled WGS sequence"/>
</dbReference>
<sequence>MSTTEVKLEELQDVIFWERRSSRAAVEDCPGRKRNHKEGSSPTKQRRYVSRQRLRTSV</sequence>
<comment type="caution">
    <text evidence="2">The sequence shown here is derived from an EMBL/GenBank/DDBJ whole genome shotgun (WGS) entry which is preliminary data.</text>
</comment>
<dbReference type="AlphaFoldDB" id="A0AAP0IW19"/>
<gene>
    <name evidence="2" type="ORF">Syun_019570</name>
</gene>
<dbReference type="EMBL" id="JBBNAF010000008">
    <property type="protein sequence ID" value="KAK9121953.1"/>
    <property type="molecule type" value="Genomic_DNA"/>
</dbReference>
<organism evidence="2 3">
    <name type="scientific">Stephania yunnanensis</name>
    <dbReference type="NCBI Taxonomy" id="152371"/>
    <lineage>
        <taxon>Eukaryota</taxon>
        <taxon>Viridiplantae</taxon>
        <taxon>Streptophyta</taxon>
        <taxon>Embryophyta</taxon>
        <taxon>Tracheophyta</taxon>
        <taxon>Spermatophyta</taxon>
        <taxon>Magnoliopsida</taxon>
        <taxon>Ranunculales</taxon>
        <taxon>Menispermaceae</taxon>
        <taxon>Menispermoideae</taxon>
        <taxon>Cissampelideae</taxon>
        <taxon>Stephania</taxon>
    </lineage>
</organism>
<keyword evidence="3" id="KW-1185">Reference proteome</keyword>
<evidence type="ECO:0000313" key="3">
    <source>
        <dbReference type="Proteomes" id="UP001420932"/>
    </source>
</evidence>
<feature type="compositionally biased region" description="Basic residues" evidence="1">
    <location>
        <begin position="44"/>
        <end position="58"/>
    </location>
</feature>